<keyword evidence="2" id="KW-1185">Reference proteome</keyword>
<evidence type="ECO:0000313" key="2">
    <source>
        <dbReference type="Proteomes" id="UP000019478"/>
    </source>
</evidence>
<dbReference type="EMBL" id="AMGY01000001">
    <property type="protein sequence ID" value="EXJ92921.1"/>
    <property type="molecule type" value="Genomic_DNA"/>
</dbReference>
<dbReference type="AlphaFoldDB" id="W9YUJ7"/>
<dbReference type="InterPro" id="IPR051678">
    <property type="entry name" value="AGP_Transferase"/>
</dbReference>
<protein>
    <recommendedName>
        <fullName evidence="3">Aminoglycoside phosphotransferase domain-containing protein</fullName>
    </recommendedName>
</protein>
<organism evidence="1 2">
    <name type="scientific">Capronia epimyces CBS 606.96</name>
    <dbReference type="NCBI Taxonomy" id="1182542"/>
    <lineage>
        <taxon>Eukaryota</taxon>
        <taxon>Fungi</taxon>
        <taxon>Dikarya</taxon>
        <taxon>Ascomycota</taxon>
        <taxon>Pezizomycotina</taxon>
        <taxon>Eurotiomycetes</taxon>
        <taxon>Chaetothyriomycetidae</taxon>
        <taxon>Chaetothyriales</taxon>
        <taxon>Herpotrichiellaceae</taxon>
        <taxon>Capronia</taxon>
    </lineage>
</organism>
<gene>
    <name evidence="1" type="ORF">A1O3_01477</name>
</gene>
<name>W9YUJ7_9EURO</name>
<dbReference type="SUPFAM" id="SSF56112">
    <property type="entry name" value="Protein kinase-like (PK-like)"/>
    <property type="match status" value="1"/>
</dbReference>
<dbReference type="InterPro" id="IPR011009">
    <property type="entry name" value="Kinase-like_dom_sf"/>
</dbReference>
<dbReference type="OrthoDB" id="2906425at2759"/>
<comment type="caution">
    <text evidence="1">The sequence shown here is derived from an EMBL/GenBank/DDBJ whole genome shotgun (WGS) entry which is preliminary data.</text>
</comment>
<evidence type="ECO:0008006" key="3">
    <source>
        <dbReference type="Google" id="ProtNLM"/>
    </source>
</evidence>
<dbReference type="Proteomes" id="UP000019478">
    <property type="component" value="Unassembled WGS sequence"/>
</dbReference>
<dbReference type="HOGENOM" id="CLU_1539818_0_0_1"/>
<reference evidence="1 2" key="1">
    <citation type="submission" date="2013-03" db="EMBL/GenBank/DDBJ databases">
        <title>The Genome Sequence of Capronia epimyces CBS 606.96.</title>
        <authorList>
            <consortium name="The Broad Institute Genomics Platform"/>
            <person name="Cuomo C."/>
            <person name="de Hoog S."/>
            <person name="Gorbushina A."/>
            <person name="Walker B."/>
            <person name="Young S.K."/>
            <person name="Zeng Q."/>
            <person name="Gargeya S."/>
            <person name="Fitzgerald M."/>
            <person name="Haas B."/>
            <person name="Abouelleil A."/>
            <person name="Allen A.W."/>
            <person name="Alvarado L."/>
            <person name="Arachchi H.M."/>
            <person name="Berlin A.M."/>
            <person name="Chapman S.B."/>
            <person name="Gainer-Dewar J."/>
            <person name="Goldberg J."/>
            <person name="Griggs A."/>
            <person name="Gujja S."/>
            <person name="Hansen M."/>
            <person name="Howarth C."/>
            <person name="Imamovic A."/>
            <person name="Ireland A."/>
            <person name="Larimer J."/>
            <person name="McCowan C."/>
            <person name="Murphy C."/>
            <person name="Pearson M."/>
            <person name="Poon T.W."/>
            <person name="Priest M."/>
            <person name="Roberts A."/>
            <person name="Saif S."/>
            <person name="Shea T."/>
            <person name="Sisk P."/>
            <person name="Sykes S."/>
            <person name="Wortman J."/>
            <person name="Nusbaum C."/>
            <person name="Birren B."/>
        </authorList>
    </citation>
    <scope>NUCLEOTIDE SEQUENCE [LARGE SCALE GENOMIC DNA]</scope>
    <source>
        <strain evidence="1 2">CBS 606.96</strain>
    </source>
</reference>
<dbReference type="PANTHER" id="PTHR21310">
    <property type="entry name" value="AMINOGLYCOSIDE PHOSPHOTRANSFERASE-RELATED-RELATED"/>
    <property type="match status" value="1"/>
</dbReference>
<dbReference type="GeneID" id="19165611"/>
<dbReference type="PANTHER" id="PTHR21310:SF48">
    <property type="entry name" value="AMINOGLYCOSIDE PHOSPHOTRANSFERASE DOMAIN-CONTAINING PROTEIN"/>
    <property type="match status" value="1"/>
</dbReference>
<dbReference type="STRING" id="1182542.W9YUJ7"/>
<accession>W9YUJ7</accession>
<evidence type="ECO:0000313" key="1">
    <source>
        <dbReference type="EMBL" id="EXJ92921.1"/>
    </source>
</evidence>
<proteinExistence type="predicted"/>
<dbReference type="RefSeq" id="XP_007729811.1">
    <property type="nucleotide sequence ID" value="XM_007731621.1"/>
</dbReference>
<sequence>MPPMQRRQSVPATADVAAVISPKFAVSIPYYAPAAALPAALPTTAEIKRSVEVLSQRSTAKVVTVGSHFVAKYGRLNLEEGRMMIFVQQHSQVPVLRVFALYRDDEEETSYIVMERIHGQTLKVIWDTLDDQQNIVITTQLREYIGQLRRIESPCGYCGLDKTPLPTYILWTPI</sequence>